<sequence>MSLGALNEIRIRNLLVAIELINENRFMSPPLLALRDTLEIELQRLLTASEQDLAHEPVTDKSLIREVKAHPQRLRKRLVKAGYPPQDLKALMKSKIIRGLNQKKWQAVKGTIENRSLGILESQQTPAAEMRSSVSNERDFFPVSYQGGGISSLTITSADHAVNLWTSSLRSRDTGHVLYQGVRHGIHSAYGMEGDERKIANLQRAKESLLAALSLRPDLLQQAFAHPEKSVHLDLVSSSLVTPDLVRSGLDNEKRMLADQIEAFSQLTGKQPIKLDIMGPDGSPLAIRLTTRMLCFNFGVNYFAIGPSVPDVLVGWDVSDALNRKSLESLIGDPEEKTDIPGGWVMEYINSQAAKLEALESRLAMATPQEFETISDRIVALRREFRLVRQLERQIRTIFQKGLHHKDGGEAYKMPSRILLLTHLLKGIPLSNCKSGKDRTGMLDAEVKFLAARCELRGEVPEPGAPLTPEEQELWHSILLNSGNLEIQEYNTGLQGYKTEDIKSIDKRIGNESVRREVRGASGAAAS</sequence>
<evidence type="ECO:0000256" key="2">
    <source>
        <dbReference type="ARBA" id="ARBA00009007"/>
    </source>
</evidence>
<dbReference type="InterPro" id="IPR008108">
    <property type="entry name" value="IpgD/SopB"/>
</dbReference>
<dbReference type="Proteomes" id="UP001500604">
    <property type="component" value="Unassembled WGS sequence"/>
</dbReference>
<evidence type="ECO:0000256" key="4">
    <source>
        <dbReference type="ARBA" id="ARBA00022801"/>
    </source>
</evidence>
<comment type="subcellular location">
    <subcellularLocation>
        <location evidence="1">Secreted</location>
    </subcellularLocation>
</comment>
<dbReference type="PRINTS" id="PR01734">
    <property type="entry name" value="TYPE3OMBPROT"/>
</dbReference>
<proteinExistence type="inferred from homology"/>
<evidence type="ECO:0000313" key="7">
    <source>
        <dbReference type="Proteomes" id="UP001500604"/>
    </source>
</evidence>
<gene>
    <name evidence="6" type="primary">sopB</name>
    <name evidence="6" type="ORF">GCM10023116_49090</name>
</gene>
<protein>
    <submittedName>
        <fullName evidence="6">SPI-1 type III secretion system effector inositol phosphate phosphatase SopB</fullName>
    </submittedName>
</protein>
<keyword evidence="7" id="KW-1185">Reference proteome</keyword>
<dbReference type="EMBL" id="BAABFL010000478">
    <property type="protein sequence ID" value="GAA4652625.1"/>
    <property type="molecule type" value="Genomic_DNA"/>
</dbReference>
<evidence type="ECO:0000313" key="6">
    <source>
        <dbReference type="EMBL" id="GAA4652625.1"/>
    </source>
</evidence>
<comment type="similarity">
    <text evidence="2">Belongs to the phosphatase IpgD/SopB family.</text>
</comment>
<organism evidence="6 7">
    <name type="scientific">Kistimonas scapharcae</name>
    <dbReference type="NCBI Taxonomy" id="1036133"/>
    <lineage>
        <taxon>Bacteria</taxon>
        <taxon>Pseudomonadati</taxon>
        <taxon>Pseudomonadota</taxon>
        <taxon>Gammaproteobacteria</taxon>
        <taxon>Oceanospirillales</taxon>
        <taxon>Endozoicomonadaceae</taxon>
        <taxon>Kistimonas</taxon>
    </lineage>
</organism>
<name>A0ABP8VC85_9GAMM</name>
<evidence type="ECO:0000256" key="3">
    <source>
        <dbReference type="ARBA" id="ARBA00022525"/>
    </source>
</evidence>
<dbReference type="RefSeq" id="WP_345199223.1">
    <property type="nucleotide sequence ID" value="NZ_BAABFL010000478.1"/>
</dbReference>
<keyword evidence="3" id="KW-0964">Secreted</keyword>
<evidence type="ECO:0000256" key="1">
    <source>
        <dbReference type="ARBA" id="ARBA00004613"/>
    </source>
</evidence>
<keyword evidence="5" id="KW-0843">Virulence</keyword>
<reference evidence="7" key="1">
    <citation type="journal article" date="2019" name="Int. J. Syst. Evol. Microbiol.">
        <title>The Global Catalogue of Microorganisms (GCM) 10K type strain sequencing project: providing services to taxonomists for standard genome sequencing and annotation.</title>
        <authorList>
            <consortium name="The Broad Institute Genomics Platform"/>
            <consortium name="The Broad Institute Genome Sequencing Center for Infectious Disease"/>
            <person name="Wu L."/>
            <person name="Ma J."/>
        </authorList>
    </citation>
    <scope>NUCLEOTIDE SEQUENCE [LARGE SCALE GENOMIC DNA]</scope>
    <source>
        <strain evidence="7">JCM 17805</strain>
    </source>
</reference>
<accession>A0ABP8VC85</accession>
<keyword evidence="4" id="KW-0378">Hydrolase</keyword>
<dbReference type="Pfam" id="PF05925">
    <property type="entry name" value="IpgD"/>
    <property type="match status" value="2"/>
</dbReference>
<evidence type="ECO:0000256" key="5">
    <source>
        <dbReference type="ARBA" id="ARBA00023026"/>
    </source>
</evidence>
<comment type="caution">
    <text evidence="6">The sequence shown here is derived from an EMBL/GenBank/DDBJ whole genome shotgun (WGS) entry which is preliminary data.</text>
</comment>